<dbReference type="InterPro" id="IPR051201">
    <property type="entry name" value="Chloro_Bact_Ser_Proteases"/>
</dbReference>
<dbReference type="PANTHER" id="PTHR43343">
    <property type="entry name" value="PEPTIDASE S12"/>
    <property type="match status" value="1"/>
</dbReference>
<feature type="domain" description="PDZ" evidence="4">
    <location>
        <begin position="340"/>
        <end position="429"/>
    </location>
</feature>
<organism evidence="5 6">
    <name type="scientific">Anaeromicropila herbilytica</name>
    <dbReference type="NCBI Taxonomy" id="2785025"/>
    <lineage>
        <taxon>Bacteria</taxon>
        <taxon>Bacillati</taxon>
        <taxon>Bacillota</taxon>
        <taxon>Clostridia</taxon>
        <taxon>Lachnospirales</taxon>
        <taxon>Lachnospiraceae</taxon>
        <taxon>Anaeromicropila</taxon>
    </lineage>
</organism>
<dbReference type="Proteomes" id="UP000595897">
    <property type="component" value="Chromosome"/>
</dbReference>
<dbReference type="SUPFAM" id="SSF50156">
    <property type="entry name" value="PDZ domain-like"/>
    <property type="match status" value="1"/>
</dbReference>
<reference evidence="5 6" key="1">
    <citation type="submission" date="2020-11" db="EMBL/GenBank/DDBJ databases">
        <title>Draft genome sequencing of a Lachnospiraceae strain isolated from anoxic soil subjected to BSD treatment.</title>
        <authorList>
            <person name="Uek A."/>
            <person name="Tonouchi A."/>
        </authorList>
    </citation>
    <scope>NUCLEOTIDE SEQUENCE [LARGE SCALE GENOMIC DNA]</scope>
    <source>
        <strain evidence="5 6">TB5</strain>
    </source>
</reference>
<dbReference type="GO" id="GO:0006508">
    <property type="term" value="P:proteolysis"/>
    <property type="evidence" value="ECO:0007669"/>
    <property type="project" value="UniProtKB-KW"/>
</dbReference>
<dbReference type="KEGG" id="ahb:bsdtb5_16020"/>
<keyword evidence="6" id="KW-1185">Reference proteome</keyword>
<evidence type="ECO:0000256" key="1">
    <source>
        <dbReference type="ARBA" id="ARBA00022670"/>
    </source>
</evidence>
<evidence type="ECO:0000259" key="4">
    <source>
        <dbReference type="PROSITE" id="PS50106"/>
    </source>
</evidence>
<keyword evidence="1" id="KW-0645">Protease</keyword>
<dbReference type="Pfam" id="PF13365">
    <property type="entry name" value="Trypsin_2"/>
    <property type="match status" value="1"/>
</dbReference>
<dbReference type="GO" id="GO:0004252">
    <property type="term" value="F:serine-type endopeptidase activity"/>
    <property type="evidence" value="ECO:0007669"/>
    <property type="project" value="InterPro"/>
</dbReference>
<dbReference type="SUPFAM" id="SSF50494">
    <property type="entry name" value="Trypsin-like serine proteases"/>
    <property type="match status" value="1"/>
</dbReference>
<dbReference type="RefSeq" id="WP_271715539.1">
    <property type="nucleotide sequence ID" value="NZ_AP024169.1"/>
</dbReference>
<dbReference type="InterPro" id="IPR009003">
    <property type="entry name" value="Peptidase_S1_PA"/>
</dbReference>
<protein>
    <recommendedName>
        <fullName evidence="4">PDZ domain-containing protein</fullName>
    </recommendedName>
</protein>
<dbReference type="Gene3D" id="2.40.10.120">
    <property type="match status" value="1"/>
</dbReference>
<dbReference type="InterPro" id="IPR001478">
    <property type="entry name" value="PDZ"/>
</dbReference>
<evidence type="ECO:0000256" key="2">
    <source>
        <dbReference type="ARBA" id="ARBA00022801"/>
    </source>
</evidence>
<dbReference type="InterPro" id="IPR036034">
    <property type="entry name" value="PDZ_sf"/>
</dbReference>
<dbReference type="PANTHER" id="PTHR43343:SF3">
    <property type="entry name" value="PROTEASE DO-LIKE 8, CHLOROPLASTIC"/>
    <property type="match status" value="1"/>
</dbReference>
<dbReference type="EMBL" id="AP024169">
    <property type="protein sequence ID" value="BCN30307.1"/>
    <property type="molecule type" value="Genomic_DNA"/>
</dbReference>
<dbReference type="Gene3D" id="2.30.42.10">
    <property type="match status" value="1"/>
</dbReference>
<evidence type="ECO:0000313" key="6">
    <source>
        <dbReference type="Proteomes" id="UP000595897"/>
    </source>
</evidence>
<gene>
    <name evidence="5" type="ORF">bsdtb5_16020</name>
</gene>
<keyword evidence="3" id="KW-0812">Transmembrane</keyword>
<name>A0A7R7IC78_9FIRM</name>
<dbReference type="Pfam" id="PF13180">
    <property type="entry name" value="PDZ_2"/>
    <property type="match status" value="1"/>
</dbReference>
<keyword evidence="2" id="KW-0378">Hydrolase</keyword>
<sequence>MIRKIENNDEELKGEMNMYQDQNDEYNNYNTYETIDAQVISEDEKKIKPKKKTRFKSAAKFTAAALAFGLIAGVSFQGYNYAVGGTTASKIGTTNSNIVSTNTSSGKAVSAVTTSSTSSTTTSDVSGVVDSVMPSIVSITSTITYNQSDVFGRNYSQDETGSGSGIIIGEDDDNILIATNNHVVEDAKKVQVTFSDESVVEATIKGTNSNSDLAVVSVKKSDIKSSTLSKIKVATLGDSSKLKVGSVAIAIGNALGYGQSVTVGYVSAVNREVSFEDGTMKLIQTDAAINPGNSGGALLNANGEVIGINSSKYASEEVEGMGFAIPISDAIPIINALMNKESVPESQQAYMGIVGADVTEEYSKQLGMPVGVYVNQVADSSAATKAGLVQGDIITSIDNNKVKSMEDLQEYLATYKAGSKATIKFSRQVNGTYTEKSVKITFGSKSEASNNK</sequence>
<dbReference type="PRINTS" id="PR00834">
    <property type="entry name" value="PROTEASES2C"/>
</dbReference>
<dbReference type="SMART" id="SM00228">
    <property type="entry name" value="PDZ"/>
    <property type="match status" value="1"/>
</dbReference>
<accession>A0A7R7IC78</accession>
<evidence type="ECO:0000256" key="3">
    <source>
        <dbReference type="SAM" id="Phobius"/>
    </source>
</evidence>
<proteinExistence type="predicted"/>
<keyword evidence="3" id="KW-1133">Transmembrane helix</keyword>
<dbReference type="PROSITE" id="PS50106">
    <property type="entry name" value="PDZ"/>
    <property type="match status" value="1"/>
</dbReference>
<dbReference type="InterPro" id="IPR001940">
    <property type="entry name" value="Peptidase_S1C"/>
</dbReference>
<keyword evidence="3" id="KW-0472">Membrane</keyword>
<feature type="transmembrane region" description="Helical" evidence="3">
    <location>
        <begin position="58"/>
        <end position="79"/>
    </location>
</feature>
<dbReference type="AlphaFoldDB" id="A0A7R7IC78"/>
<evidence type="ECO:0000313" key="5">
    <source>
        <dbReference type="EMBL" id="BCN30307.1"/>
    </source>
</evidence>